<protein>
    <submittedName>
        <fullName evidence="2">Uncharacterized protein</fullName>
    </submittedName>
</protein>
<reference evidence="2 3" key="1">
    <citation type="journal article" date="2016" name="Genome Biol. Evol.">
        <title>Divergent and convergent evolution of fungal pathogenicity.</title>
        <authorList>
            <person name="Shang Y."/>
            <person name="Xiao G."/>
            <person name="Zheng P."/>
            <person name="Cen K."/>
            <person name="Zhan S."/>
            <person name="Wang C."/>
        </authorList>
    </citation>
    <scope>NUCLEOTIDE SEQUENCE [LARGE SCALE GENOMIC DNA]</scope>
    <source>
        <strain evidence="2 3">ARSEF 7405</strain>
    </source>
</reference>
<gene>
    <name evidence="2" type="ORF">AAP_06426</name>
</gene>
<sequence>MGKSIEERKQLLGFDGKRPLSVPMPNLNLMNTEVDTDTENENENVSDPGKRVHDRSGVRANGLWKKRLRDLFTIRDEDGDPISLLDSLSRLARRKWTVFSGNEWAFVSVRHNYRTYNVYRSGQSRNQQRQRRSFPRGPTQTLPHSTRPTGEWESVTDHDRIEELERKVNDLQRQLQILQFPNSTTDKSTST</sequence>
<comment type="caution">
    <text evidence="2">The sequence shown here is derived from an EMBL/GenBank/DDBJ whole genome shotgun (WGS) entry which is preliminary data.</text>
</comment>
<evidence type="ECO:0000313" key="3">
    <source>
        <dbReference type="Proteomes" id="UP000242877"/>
    </source>
</evidence>
<organism evidence="2 3">
    <name type="scientific">Ascosphaera apis ARSEF 7405</name>
    <dbReference type="NCBI Taxonomy" id="392613"/>
    <lineage>
        <taxon>Eukaryota</taxon>
        <taxon>Fungi</taxon>
        <taxon>Dikarya</taxon>
        <taxon>Ascomycota</taxon>
        <taxon>Pezizomycotina</taxon>
        <taxon>Eurotiomycetes</taxon>
        <taxon>Eurotiomycetidae</taxon>
        <taxon>Onygenales</taxon>
        <taxon>Ascosphaeraceae</taxon>
        <taxon>Ascosphaera</taxon>
    </lineage>
</organism>
<keyword evidence="3" id="KW-1185">Reference proteome</keyword>
<dbReference type="Proteomes" id="UP000242877">
    <property type="component" value="Unassembled WGS sequence"/>
</dbReference>
<proteinExistence type="predicted"/>
<evidence type="ECO:0000313" key="2">
    <source>
        <dbReference type="EMBL" id="KZZ86581.1"/>
    </source>
</evidence>
<dbReference type="VEuPathDB" id="FungiDB:AAP_06426"/>
<dbReference type="AlphaFoldDB" id="A0A167UTA4"/>
<accession>A0A167UTA4</accession>
<feature type="region of interest" description="Disordered" evidence="1">
    <location>
        <begin position="120"/>
        <end position="156"/>
    </location>
</feature>
<feature type="region of interest" description="Disordered" evidence="1">
    <location>
        <begin position="36"/>
        <end position="55"/>
    </location>
</feature>
<dbReference type="EMBL" id="AZGZ01000060">
    <property type="protein sequence ID" value="KZZ86581.1"/>
    <property type="molecule type" value="Genomic_DNA"/>
</dbReference>
<name>A0A167UTA4_9EURO</name>
<evidence type="ECO:0000256" key="1">
    <source>
        <dbReference type="SAM" id="MobiDB-lite"/>
    </source>
</evidence>
<feature type="compositionally biased region" description="Polar residues" evidence="1">
    <location>
        <begin position="138"/>
        <end position="148"/>
    </location>
</feature>